<proteinExistence type="predicted"/>
<reference evidence="1 2" key="2">
    <citation type="journal article" date="2022" name="Mol. Ecol. Resour.">
        <title>The genomes of chicory, endive, great burdock and yacon provide insights into Asteraceae paleo-polyploidization history and plant inulin production.</title>
        <authorList>
            <person name="Fan W."/>
            <person name="Wang S."/>
            <person name="Wang H."/>
            <person name="Wang A."/>
            <person name="Jiang F."/>
            <person name="Liu H."/>
            <person name="Zhao H."/>
            <person name="Xu D."/>
            <person name="Zhang Y."/>
        </authorList>
    </citation>
    <scope>NUCLEOTIDE SEQUENCE [LARGE SCALE GENOMIC DNA]</scope>
    <source>
        <strain evidence="2">cv. Punajuju</strain>
        <tissue evidence="1">Leaves</tissue>
    </source>
</reference>
<dbReference type="EMBL" id="CM042011">
    <property type="protein sequence ID" value="KAI3768639.1"/>
    <property type="molecule type" value="Genomic_DNA"/>
</dbReference>
<protein>
    <submittedName>
        <fullName evidence="1">Uncharacterized protein</fullName>
    </submittedName>
</protein>
<evidence type="ECO:0000313" key="2">
    <source>
        <dbReference type="Proteomes" id="UP001055811"/>
    </source>
</evidence>
<name>A0ACB9FBE2_CICIN</name>
<organism evidence="1 2">
    <name type="scientific">Cichorium intybus</name>
    <name type="common">Chicory</name>
    <dbReference type="NCBI Taxonomy" id="13427"/>
    <lineage>
        <taxon>Eukaryota</taxon>
        <taxon>Viridiplantae</taxon>
        <taxon>Streptophyta</taxon>
        <taxon>Embryophyta</taxon>
        <taxon>Tracheophyta</taxon>
        <taxon>Spermatophyta</taxon>
        <taxon>Magnoliopsida</taxon>
        <taxon>eudicotyledons</taxon>
        <taxon>Gunneridae</taxon>
        <taxon>Pentapetalae</taxon>
        <taxon>asterids</taxon>
        <taxon>campanulids</taxon>
        <taxon>Asterales</taxon>
        <taxon>Asteraceae</taxon>
        <taxon>Cichorioideae</taxon>
        <taxon>Cichorieae</taxon>
        <taxon>Cichoriinae</taxon>
        <taxon>Cichorium</taxon>
    </lineage>
</organism>
<reference evidence="2" key="1">
    <citation type="journal article" date="2022" name="Mol. Ecol. Resour.">
        <title>The genomes of chicory, endive, great burdock and yacon provide insights into Asteraceae palaeo-polyploidization history and plant inulin production.</title>
        <authorList>
            <person name="Fan W."/>
            <person name="Wang S."/>
            <person name="Wang H."/>
            <person name="Wang A."/>
            <person name="Jiang F."/>
            <person name="Liu H."/>
            <person name="Zhao H."/>
            <person name="Xu D."/>
            <person name="Zhang Y."/>
        </authorList>
    </citation>
    <scope>NUCLEOTIDE SEQUENCE [LARGE SCALE GENOMIC DNA]</scope>
    <source>
        <strain evidence="2">cv. Punajuju</strain>
    </source>
</reference>
<gene>
    <name evidence="1" type="ORF">L2E82_19469</name>
</gene>
<comment type="caution">
    <text evidence="1">The sequence shown here is derived from an EMBL/GenBank/DDBJ whole genome shotgun (WGS) entry which is preliminary data.</text>
</comment>
<sequence>MVAILIGVEDMMLSIFCEKLVWWSLAMEVVSFYDGKAMKGNKEGLGSFEVVSWQFRGILDSFAAFTQRCPGDDDGKDTRWVLLKSEIRL</sequence>
<accession>A0ACB9FBE2</accession>
<dbReference type="Proteomes" id="UP001055811">
    <property type="component" value="Linkage Group LG03"/>
</dbReference>
<evidence type="ECO:0000313" key="1">
    <source>
        <dbReference type="EMBL" id="KAI3768639.1"/>
    </source>
</evidence>
<keyword evidence="2" id="KW-1185">Reference proteome</keyword>